<feature type="transmembrane region" description="Helical" evidence="7">
    <location>
        <begin position="24"/>
        <end position="48"/>
    </location>
</feature>
<feature type="transmembrane region" description="Helical" evidence="7">
    <location>
        <begin position="88"/>
        <end position="106"/>
    </location>
</feature>
<dbReference type="EMBL" id="STGY01000025">
    <property type="protein sequence ID" value="THV42307.1"/>
    <property type="molecule type" value="Genomic_DNA"/>
</dbReference>
<dbReference type="GO" id="GO:0022857">
    <property type="term" value="F:transmembrane transporter activity"/>
    <property type="evidence" value="ECO:0007669"/>
    <property type="project" value="InterPro"/>
</dbReference>
<keyword evidence="5 7" id="KW-0472">Membrane</keyword>
<feature type="transmembrane region" description="Helical" evidence="7">
    <location>
        <begin position="145"/>
        <end position="164"/>
    </location>
</feature>
<evidence type="ECO:0000256" key="1">
    <source>
        <dbReference type="ARBA" id="ARBA00004651"/>
    </source>
</evidence>
<evidence type="ECO:0000313" key="9">
    <source>
        <dbReference type="Proteomes" id="UP000308760"/>
    </source>
</evidence>
<dbReference type="InterPro" id="IPR001851">
    <property type="entry name" value="ABC_transp_permease"/>
</dbReference>
<feature type="transmembrane region" description="Helical" evidence="7">
    <location>
        <begin position="112"/>
        <end position="133"/>
    </location>
</feature>
<dbReference type="RefSeq" id="WP_136533740.1">
    <property type="nucleotide sequence ID" value="NZ_STGY01000025.1"/>
</dbReference>
<feature type="transmembrane region" description="Helical" evidence="7">
    <location>
        <begin position="184"/>
        <end position="205"/>
    </location>
</feature>
<name>A0A4S8QCQ0_9ACTN</name>
<feature type="transmembrane region" description="Helical" evidence="7">
    <location>
        <begin position="268"/>
        <end position="286"/>
    </location>
</feature>
<feature type="transmembrane region" description="Helical" evidence="7">
    <location>
        <begin position="63"/>
        <end position="81"/>
    </location>
</feature>
<keyword evidence="2" id="KW-1003">Cell membrane</keyword>
<protein>
    <submittedName>
        <fullName evidence="8">ABC transporter permease</fullName>
    </submittedName>
</protein>
<evidence type="ECO:0000256" key="3">
    <source>
        <dbReference type="ARBA" id="ARBA00022692"/>
    </source>
</evidence>
<evidence type="ECO:0000256" key="6">
    <source>
        <dbReference type="SAM" id="MobiDB-lite"/>
    </source>
</evidence>
<dbReference type="GO" id="GO:0005886">
    <property type="term" value="C:plasma membrane"/>
    <property type="evidence" value="ECO:0007669"/>
    <property type="project" value="UniProtKB-SubCell"/>
</dbReference>
<accession>A0A4S8QCQ0</accession>
<keyword evidence="4 7" id="KW-1133">Transmembrane helix</keyword>
<dbReference type="PANTHER" id="PTHR32196">
    <property type="entry name" value="ABC TRANSPORTER PERMEASE PROTEIN YPHD-RELATED-RELATED"/>
    <property type="match status" value="1"/>
</dbReference>
<comment type="subcellular location">
    <subcellularLocation>
        <location evidence="1">Cell membrane</location>
        <topology evidence="1">Multi-pass membrane protein</topology>
    </subcellularLocation>
</comment>
<keyword evidence="9" id="KW-1185">Reference proteome</keyword>
<comment type="caution">
    <text evidence="8">The sequence shown here is derived from an EMBL/GenBank/DDBJ whole genome shotgun (WGS) entry which is preliminary data.</text>
</comment>
<reference evidence="8 9" key="2">
    <citation type="submission" date="2019-05" db="EMBL/GenBank/DDBJ databases">
        <title>Glycomyces buryatensis sp. nov.</title>
        <authorList>
            <person name="Nikitina E."/>
        </authorList>
    </citation>
    <scope>NUCLEOTIDE SEQUENCE [LARGE SCALE GENOMIC DNA]</scope>
    <source>
        <strain evidence="8 9">18</strain>
    </source>
</reference>
<evidence type="ECO:0000256" key="7">
    <source>
        <dbReference type="SAM" id="Phobius"/>
    </source>
</evidence>
<evidence type="ECO:0000256" key="5">
    <source>
        <dbReference type="ARBA" id="ARBA00023136"/>
    </source>
</evidence>
<evidence type="ECO:0000256" key="2">
    <source>
        <dbReference type="ARBA" id="ARBA00022475"/>
    </source>
</evidence>
<evidence type="ECO:0000313" key="8">
    <source>
        <dbReference type="EMBL" id="THV42307.1"/>
    </source>
</evidence>
<keyword evidence="3 7" id="KW-0812">Transmembrane</keyword>
<reference evidence="9" key="1">
    <citation type="submission" date="2019-04" db="EMBL/GenBank/DDBJ databases">
        <title>Nocardioides xinjiangensis sp. nov.</title>
        <authorList>
            <person name="Liu S."/>
        </authorList>
    </citation>
    <scope>NUCLEOTIDE SEQUENCE [LARGE SCALE GENOMIC DNA]</scope>
    <source>
        <strain evidence="9">18</strain>
    </source>
</reference>
<evidence type="ECO:0000256" key="4">
    <source>
        <dbReference type="ARBA" id="ARBA00022989"/>
    </source>
</evidence>
<sequence length="369" mass="37882">MSALLDRSKSAARAAWAHQYFRRLIWPLGVLLVLIVVNIAVTGFDFIIPSVHDGRLGGAFVNILRRSAPLLLIALGMTLVIATKGIDLSVGAVYAIGAAIACQWIIGRDQMSLGVVFVAVAIAIAVAAAIGAWNGLMVANFGIQPIVATLILMIAGRGIAQLITGGQIPSVSDETPFVELGRGAVLTIPVPIIIAGVVLAALALLTRTTALGMLLESVGGNPEASRLAGIRSKSITVLVYLVCGLCAGLAGLIGAANLGSADANNGGLWIELDAILAVVIGGTALLGGRFFLLGTTIGVAIIGTLEVTIINIGLSSQWQFTAKAIVVLVVALLQSPEFRAWVAKPLRGKRPGGAPSAKAESTGEEALVK</sequence>
<dbReference type="PANTHER" id="PTHR32196:SF19">
    <property type="entry name" value="GALACTOFURANOSE TRANSPORTER PERMEASE PROTEIN YTFT"/>
    <property type="match status" value="1"/>
</dbReference>
<dbReference type="AlphaFoldDB" id="A0A4S8QCQ0"/>
<feature type="transmembrane region" description="Helical" evidence="7">
    <location>
        <begin position="235"/>
        <end position="256"/>
    </location>
</feature>
<gene>
    <name evidence="8" type="ORF">FAB82_06515</name>
</gene>
<dbReference type="CDD" id="cd06579">
    <property type="entry name" value="TM_PBP1_transp_AraH_like"/>
    <property type="match status" value="1"/>
</dbReference>
<dbReference type="Proteomes" id="UP000308760">
    <property type="component" value="Unassembled WGS sequence"/>
</dbReference>
<dbReference type="Pfam" id="PF02653">
    <property type="entry name" value="BPD_transp_2"/>
    <property type="match status" value="1"/>
</dbReference>
<proteinExistence type="predicted"/>
<dbReference type="OrthoDB" id="9808136at2"/>
<feature type="transmembrane region" description="Helical" evidence="7">
    <location>
        <begin position="291"/>
        <end position="314"/>
    </location>
</feature>
<organism evidence="8 9">
    <name type="scientific">Glycomyces buryatensis</name>
    <dbReference type="NCBI Taxonomy" id="2570927"/>
    <lineage>
        <taxon>Bacteria</taxon>
        <taxon>Bacillati</taxon>
        <taxon>Actinomycetota</taxon>
        <taxon>Actinomycetes</taxon>
        <taxon>Glycomycetales</taxon>
        <taxon>Glycomycetaceae</taxon>
        <taxon>Glycomyces</taxon>
    </lineage>
</organism>
<feature type="region of interest" description="Disordered" evidence="6">
    <location>
        <begin position="348"/>
        <end position="369"/>
    </location>
</feature>